<keyword evidence="3" id="KW-1185">Reference proteome</keyword>
<feature type="compositionally biased region" description="Polar residues" evidence="1">
    <location>
        <begin position="110"/>
        <end position="136"/>
    </location>
</feature>
<reference evidence="2 3" key="1">
    <citation type="journal article" date="2022" name="G3 (Bethesda)">
        <title>Enemy or ally: a genomic approach to elucidate the lifestyle of Phyllosticta citrichinaensis.</title>
        <authorList>
            <person name="Buijs V.A."/>
            <person name="Groenewald J.Z."/>
            <person name="Haridas S."/>
            <person name="LaButti K.M."/>
            <person name="Lipzen A."/>
            <person name="Martin F.M."/>
            <person name="Barry K."/>
            <person name="Grigoriev I.V."/>
            <person name="Crous P.W."/>
            <person name="Seidl M.F."/>
        </authorList>
    </citation>
    <scope>NUCLEOTIDE SEQUENCE [LARGE SCALE GENOMIC DNA]</scope>
    <source>
        <strain evidence="2 3">CBS 129764</strain>
    </source>
</reference>
<dbReference type="PROSITE" id="PS51257">
    <property type="entry name" value="PROKAR_LIPOPROTEIN"/>
    <property type="match status" value="1"/>
</dbReference>
<proteinExistence type="predicted"/>
<feature type="compositionally biased region" description="Basic and acidic residues" evidence="1">
    <location>
        <begin position="92"/>
        <end position="106"/>
    </location>
</feature>
<evidence type="ECO:0000313" key="2">
    <source>
        <dbReference type="EMBL" id="KAK8177719.1"/>
    </source>
</evidence>
<dbReference type="EMBL" id="JBBWUH010000001">
    <property type="protein sequence ID" value="KAK8177719.1"/>
    <property type="molecule type" value="Genomic_DNA"/>
</dbReference>
<evidence type="ECO:0000256" key="1">
    <source>
        <dbReference type="SAM" id="MobiDB-lite"/>
    </source>
</evidence>
<feature type="compositionally biased region" description="Basic residues" evidence="1">
    <location>
        <begin position="152"/>
        <end position="165"/>
    </location>
</feature>
<gene>
    <name evidence="2" type="ORF">IWX90DRAFT_27860</name>
</gene>
<feature type="region of interest" description="Disordered" evidence="1">
    <location>
        <begin position="66"/>
        <end position="165"/>
    </location>
</feature>
<organism evidence="2 3">
    <name type="scientific">Phyllosticta citrichinensis</name>
    <dbReference type="NCBI Taxonomy" id="1130410"/>
    <lineage>
        <taxon>Eukaryota</taxon>
        <taxon>Fungi</taxon>
        <taxon>Dikarya</taxon>
        <taxon>Ascomycota</taxon>
        <taxon>Pezizomycotina</taxon>
        <taxon>Dothideomycetes</taxon>
        <taxon>Dothideomycetes incertae sedis</taxon>
        <taxon>Botryosphaeriales</taxon>
        <taxon>Phyllostictaceae</taxon>
        <taxon>Phyllosticta</taxon>
    </lineage>
</organism>
<dbReference type="Proteomes" id="UP001456524">
    <property type="component" value="Unassembled WGS sequence"/>
</dbReference>
<evidence type="ECO:0000313" key="3">
    <source>
        <dbReference type="Proteomes" id="UP001456524"/>
    </source>
</evidence>
<accession>A0ABR1Y7L6</accession>
<comment type="caution">
    <text evidence="2">The sequence shown here is derived from an EMBL/GenBank/DDBJ whole genome shotgun (WGS) entry which is preliminary data.</text>
</comment>
<name>A0ABR1Y7L6_9PEZI</name>
<sequence>MAGCRAAVQIMETRSTGCGGVGTSCKRVIAGPSIRPSHDTQLYPHAVQYPLRRLNRLLYPVARLRETPSRNACPPSTRAPAPPQLHLPPPPRPDDQPRTTRSRLPDRSATPESAISPLTQSNPAPPLNQSHKQPSLDQHAAKPRPNIETRAAARRRQQQNKQERR</sequence>
<protein>
    <submittedName>
        <fullName evidence="2">Uncharacterized protein</fullName>
    </submittedName>
</protein>
<feature type="compositionally biased region" description="Pro residues" evidence="1">
    <location>
        <begin position="80"/>
        <end position="91"/>
    </location>
</feature>